<dbReference type="EMBL" id="DS995901">
    <property type="protein sequence ID" value="EEA24374.1"/>
    <property type="molecule type" value="Genomic_DNA"/>
</dbReference>
<feature type="region of interest" description="Disordered" evidence="1">
    <location>
        <begin position="400"/>
        <end position="442"/>
    </location>
</feature>
<name>B6QFY9_TALMQ</name>
<dbReference type="AlphaFoldDB" id="B6QFY9"/>
<gene>
    <name evidence="2" type="ORF">PMAA_083800</name>
</gene>
<feature type="region of interest" description="Disordered" evidence="1">
    <location>
        <begin position="155"/>
        <end position="180"/>
    </location>
</feature>
<keyword evidence="3" id="KW-1185">Reference proteome</keyword>
<dbReference type="PhylomeDB" id="B6QFY9"/>
<organism evidence="2 3">
    <name type="scientific">Talaromyces marneffei (strain ATCC 18224 / CBS 334.59 / QM 7333)</name>
    <name type="common">Penicillium marneffei</name>
    <dbReference type="NCBI Taxonomy" id="441960"/>
    <lineage>
        <taxon>Eukaryota</taxon>
        <taxon>Fungi</taxon>
        <taxon>Dikarya</taxon>
        <taxon>Ascomycota</taxon>
        <taxon>Pezizomycotina</taxon>
        <taxon>Eurotiomycetes</taxon>
        <taxon>Eurotiomycetidae</taxon>
        <taxon>Eurotiales</taxon>
        <taxon>Trichocomaceae</taxon>
        <taxon>Talaromyces</taxon>
        <taxon>Talaromyces sect. Talaromyces</taxon>
    </lineage>
</organism>
<feature type="compositionally biased region" description="Acidic residues" evidence="1">
    <location>
        <begin position="406"/>
        <end position="424"/>
    </location>
</feature>
<accession>B6QFY9</accession>
<dbReference type="HOGENOM" id="CLU_052079_1_0_1"/>
<feature type="region of interest" description="Disordered" evidence="1">
    <location>
        <begin position="1"/>
        <end position="27"/>
    </location>
</feature>
<proteinExistence type="predicted"/>
<reference evidence="3" key="1">
    <citation type="journal article" date="2015" name="Genome Announc.">
        <title>Genome sequence of the AIDS-associated pathogen Penicillium marneffei (ATCC18224) and its near taxonomic relative Talaromyces stipitatus (ATCC10500).</title>
        <authorList>
            <person name="Nierman W.C."/>
            <person name="Fedorova-Abrams N.D."/>
            <person name="Andrianopoulos A."/>
        </authorList>
    </citation>
    <scope>NUCLEOTIDE SEQUENCE [LARGE SCALE GENOMIC DNA]</scope>
    <source>
        <strain evidence="3">ATCC 18224 / CBS 334.59 / QM 7333</strain>
    </source>
</reference>
<sequence length="442" mass="48429">MPQPPLKSPLSQDSHSASFKEVRFSHPRVPVRRTRSVASGNPYLDSAYQVARAAKKAVKETTYKEFAVYVEQSRSLLESQRLHFERERVLFAEERKVWETERALLKSRIAELEAAAGRNNVQSYTNQFRPSFSLKGGGVSSAGLWQSDEFSNASRDTQEHHVWEGPLPSSRRPTRVFPGENDVDMKPTLYLAPTEANGFGLRASLDAALSPRLFDRTGQISILVPIEKVDSQLDGITLKSTALPPDVVAKVMTPPTSISPTSSPPKDEPDTSKPASEVKLPLKLKLSDLGPPDENLVRNAGHTPMEVLGTEILGTEAEVSHQSPNEVSLDEAGMVTEEAPLAPVVTKQPVENGDSYFPVMDVDDDPALKGPLTLENNEGADSAFLLQLDQKLLHEAKKAIGRSFDTEEEVDSEDDTAGGDNEPDPELKLKPSTNFGTAFGHR</sequence>
<feature type="region of interest" description="Disordered" evidence="1">
    <location>
        <begin position="251"/>
        <end position="281"/>
    </location>
</feature>
<evidence type="ECO:0000313" key="3">
    <source>
        <dbReference type="Proteomes" id="UP000001294"/>
    </source>
</evidence>
<dbReference type="OrthoDB" id="5427699at2759"/>
<dbReference type="VEuPathDB" id="FungiDB:PMAA_083800"/>
<protein>
    <submittedName>
        <fullName evidence="2">Uncharacterized protein</fullName>
    </submittedName>
</protein>
<evidence type="ECO:0000313" key="2">
    <source>
        <dbReference type="EMBL" id="EEA24374.1"/>
    </source>
</evidence>
<dbReference type="STRING" id="441960.B6QFY9"/>
<dbReference type="Proteomes" id="UP000001294">
    <property type="component" value="Unassembled WGS sequence"/>
</dbReference>
<evidence type="ECO:0000256" key="1">
    <source>
        <dbReference type="SAM" id="MobiDB-lite"/>
    </source>
</evidence>